<dbReference type="EMBL" id="OZ034822">
    <property type="protein sequence ID" value="CAL1414113.1"/>
    <property type="molecule type" value="Genomic_DNA"/>
</dbReference>
<feature type="region of interest" description="Disordered" evidence="1">
    <location>
        <begin position="1"/>
        <end position="42"/>
    </location>
</feature>
<sequence>MAKSQFIFGKQSSSSRAGLSPKILPPRHPSSSPFTRRDSRPDFFGQPEIIVTRSVAVVVAVGPQDSASSPDHHLISVRSLLAITESSTDVTSVHASLPLKVVH</sequence>
<evidence type="ECO:0000256" key="1">
    <source>
        <dbReference type="SAM" id="MobiDB-lite"/>
    </source>
</evidence>
<dbReference type="Proteomes" id="UP001497516">
    <property type="component" value="Chromosome 9"/>
</dbReference>
<evidence type="ECO:0000313" key="2">
    <source>
        <dbReference type="EMBL" id="CAL1414113.1"/>
    </source>
</evidence>
<evidence type="ECO:0000313" key="3">
    <source>
        <dbReference type="Proteomes" id="UP001497516"/>
    </source>
</evidence>
<name>A0AAV2GWZ5_9ROSI</name>
<keyword evidence="3" id="KW-1185">Reference proteome</keyword>
<gene>
    <name evidence="2" type="ORF">LTRI10_LOCUS53295</name>
</gene>
<protein>
    <submittedName>
        <fullName evidence="2">Uncharacterized protein</fullName>
    </submittedName>
</protein>
<dbReference type="AlphaFoldDB" id="A0AAV2GWZ5"/>
<organism evidence="2 3">
    <name type="scientific">Linum trigynum</name>
    <dbReference type="NCBI Taxonomy" id="586398"/>
    <lineage>
        <taxon>Eukaryota</taxon>
        <taxon>Viridiplantae</taxon>
        <taxon>Streptophyta</taxon>
        <taxon>Embryophyta</taxon>
        <taxon>Tracheophyta</taxon>
        <taxon>Spermatophyta</taxon>
        <taxon>Magnoliopsida</taxon>
        <taxon>eudicotyledons</taxon>
        <taxon>Gunneridae</taxon>
        <taxon>Pentapetalae</taxon>
        <taxon>rosids</taxon>
        <taxon>fabids</taxon>
        <taxon>Malpighiales</taxon>
        <taxon>Linaceae</taxon>
        <taxon>Linum</taxon>
    </lineage>
</organism>
<reference evidence="2 3" key="1">
    <citation type="submission" date="2024-04" db="EMBL/GenBank/DDBJ databases">
        <authorList>
            <person name="Fracassetti M."/>
        </authorList>
    </citation>
    <scope>NUCLEOTIDE SEQUENCE [LARGE SCALE GENOMIC DNA]</scope>
</reference>
<accession>A0AAV2GWZ5</accession>
<proteinExistence type="predicted"/>